<dbReference type="InterPro" id="IPR032675">
    <property type="entry name" value="LRR_dom_sf"/>
</dbReference>
<keyword evidence="2" id="KW-0963">Cytoplasm</keyword>
<evidence type="ECO:0000313" key="4">
    <source>
        <dbReference type="EMBL" id="EFC36576.1"/>
    </source>
</evidence>
<evidence type="ECO:0000256" key="3">
    <source>
        <dbReference type="ARBA" id="ARBA00023212"/>
    </source>
</evidence>
<proteinExistence type="predicted"/>
<dbReference type="GeneID" id="8856568"/>
<dbReference type="SUPFAM" id="SSF52047">
    <property type="entry name" value="RNI-like"/>
    <property type="match status" value="1"/>
</dbReference>
<dbReference type="KEGG" id="ngr:NAEGRDRAFT_54276"/>
<sequence length="229" mass="26529">MSKRKRQDFQNHDQLINSEEEISTNNNIDTEEEAKQKKFVKLQQEVFSDDVCFEIISMIDDSWFILNNCSLISKQFFNVIKERSKLVIKFDKKFTEKRIELLMKSQFMNSIVNVEFSRNLLGSIETTKFISEMKQLASLNISNNEIGDEEAKHLGEMKQLTSLDISNNLIGDEGLKFINEMKQLTSLDISNNLIDDEGLKYLSEMKQLTSLNISNNVISEGVKYLSEMK</sequence>
<dbReference type="Gene3D" id="3.80.10.10">
    <property type="entry name" value="Ribonuclease Inhibitor"/>
    <property type="match status" value="1"/>
</dbReference>
<evidence type="ECO:0000256" key="1">
    <source>
        <dbReference type="ARBA" id="ARBA00004245"/>
    </source>
</evidence>
<reference evidence="4 5" key="1">
    <citation type="journal article" date="2010" name="Cell">
        <title>The genome of Naegleria gruberi illuminates early eukaryotic versatility.</title>
        <authorList>
            <person name="Fritz-Laylin L.K."/>
            <person name="Prochnik S.E."/>
            <person name="Ginger M.L."/>
            <person name="Dacks J.B."/>
            <person name="Carpenter M.L."/>
            <person name="Field M.C."/>
            <person name="Kuo A."/>
            <person name="Paredez A."/>
            <person name="Chapman J."/>
            <person name="Pham J."/>
            <person name="Shu S."/>
            <person name="Neupane R."/>
            <person name="Cipriano M."/>
            <person name="Mancuso J."/>
            <person name="Tu H."/>
            <person name="Salamov A."/>
            <person name="Lindquist E."/>
            <person name="Shapiro H."/>
            <person name="Lucas S."/>
            <person name="Grigoriev I.V."/>
            <person name="Cande W.Z."/>
            <person name="Fulton C."/>
            <person name="Rokhsar D.S."/>
            <person name="Dawson S.C."/>
        </authorList>
    </citation>
    <scope>NUCLEOTIDE SEQUENCE [LARGE SCALE GENOMIC DNA]</scope>
    <source>
        <strain evidence="4 5">NEG-M</strain>
    </source>
</reference>
<keyword evidence="5" id="KW-1185">Reference proteome</keyword>
<dbReference type="InterPro" id="IPR001611">
    <property type="entry name" value="Leu-rich_rpt"/>
</dbReference>
<dbReference type="GO" id="GO:0005856">
    <property type="term" value="C:cytoskeleton"/>
    <property type="evidence" value="ECO:0007669"/>
    <property type="project" value="UniProtKB-SubCell"/>
</dbReference>
<evidence type="ECO:0000256" key="2">
    <source>
        <dbReference type="ARBA" id="ARBA00022490"/>
    </source>
</evidence>
<dbReference type="Pfam" id="PF13855">
    <property type="entry name" value="LRR_8"/>
    <property type="match status" value="1"/>
</dbReference>
<organism evidence="5">
    <name type="scientific">Naegleria gruberi</name>
    <name type="common">Amoeba</name>
    <dbReference type="NCBI Taxonomy" id="5762"/>
    <lineage>
        <taxon>Eukaryota</taxon>
        <taxon>Discoba</taxon>
        <taxon>Heterolobosea</taxon>
        <taxon>Tetramitia</taxon>
        <taxon>Eutetramitia</taxon>
        <taxon>Vahlkampfiidae</taxon>
        <taxon>Naegleria</taxon>
    </lineage>
</organism>
<dbReference type="OrthoDB" id="2160613at2759"/>
<dbReference type="PANTHER" id="PTHR24107">
    <property type="entry name" value="YNEIN REGULATORY COMPLEX SUBUNIT 5"/>
    <property type="match status" value="1"/>
</dbReference>
<dbReference type="RefSeq" id="XP_002669320.1">
    <property type="nucleotide sequence ID" value="XM_002669274.1"/>
</dbReference>
<dbReference type="Pfam" id="PF13516">
    <property type="entry name" value="LRR_6"/>
    <property type="match status" value="1"/>
</dbReference>
<evidence type="ECO:0000313" key="5">
    <source>
        <dbReference type="Proteomes" id="UP000006671"/>
    </source>
</evidence>
<accession>D2W2U6</accession>
<keyword evidence="3" id="KW-0206">Cytoskeleton</keyword>
<dbReference type="EMBL" id="GG738928">
    <property type="protein sequence ID" value="EFC36576.1"/>
    <property type="molecule type" value="Genomic_DNA"/>
</dbReference>
<dbReference type="PANTHER" id="PTHR24107:SF2">
    <property type="entry name" value="NLR FAMILY CARD DOMAIN CONTAINING 3"/>
    <property type="match status" value="1"/>
</dbReference>
<dbReference type="Proteomes" id="UP000006671">
    <property type="component" value="Unassembled WGS sequence"/>
</dbReference>
<comment type="subcellular location">
    <subcellularLocation>
        <location evidence="1">Cytoplasm</location>
        <location evidence="1">Cytoskeleton</location>
    </subcellularLocation>
</comment>
<dbReference type="AlphaFoldDB" id="D2W2U6"/>
<dbReference type="InterPro" id="IPR052410">
    <property type="entry name" value="DRC5"/>
</dbReference>
<protein>
    <submittedName>
        <fullName evidence="4">Predicted protein</fullName>
    </submittedName>
</protein>
<gene>
    <name evidence="4" type="ORF">NAEGRDRAFT_54276</name>
</gene>
<name>D2W2U6_NAEGR</name>
<dbReference type="InParanoid" id="D2W2U6"/>
<dbReference type="VEuPathDB" id="AmoebaDB:NAEGRDRAFT_54276"/>